<name>A0A0D5YND9_ACIBA</name>
<proteinExistence type="predicted"/>
<accession>A0A0D5YND9</accession>
<evidence type="ECO:0000313" key="1">
    <source>
        <dbReference type="EMBL" id="AKA33469.1"/>
    </source>
</evidence>
<organism evidence="1 2">
    <name type="scientific">Acinetobacter baumannii</name>
    <dbReference type="NCBI Taxonomy" id="470"/>
    <lineage>
        <taxon>Bacteria</taxon>
        <taxon>Pseudomonadati</taxon>
        <taxon>Pseudomonadota</taxon>
        <taxon>Gammaproteobacteria</taxon>
        <taxon>Moraxellales</taxon>
        <taxon>Moraxellaceae</taxon>
        <taxon>Acinetobacter</taxon>
        <taxon>Acinetobacter calcoaceticus/baumannii complex</taxon>
    </lineage>
</organism>
<dbReference type="EMBL" id="CP008706">
    <property type="protein sequence ID" value="AKA33469.1"/>
    <property type="molecule type" value="Genomic_DNA"/>
</dbReference>
<dbReference type="AlphaFoldDB" id="A0A0D5YND9"/>
<gene>
    <name evidence="1" type="ORF">ABUW_3797</name>
</gene>
<evidence type="ECO:0000313" key="2">
    <source>
        <dbReference type="Proteomes" id="UP000032746"/>
    </source>
</evidence>
<reference evidence="2" key="2">
    <citation type="submission" date="2015-03" db="EMBL/GenBank/DDBJ databases">
        <authorList>
            <person name="Gallagher L.A."/>
            <person name="Hayden H.S."/>
            <person name="Weiss E.J."/>
            <person name="Hager K.R."/>
            <person name="Ramage E."/>
            <person name="Radey M.R."/>
            <person name="Bydalek R."/>
            <person name="Manoil C."/>
            <person name="Miller S.I."/>
            <person name="Brittnacher M.J."/>
        </authorList>
    </citation>
    <scope>NUCLEOTIDE SEQUENCE [LARGE SCALE GENOMIC DNA]</scope>
    <source>
        <strain evidence="2">AB5075-UW</strain>
    </source>
</reference>
<reference evidence="1 2" key="1">
    <citation type="journal article" date="2015" name="J. Bacteriol.">
        <title>Resources for Genetic and Genomic Analysis of Emerging Pathogen Acinetobacter baumannii.</title>
        <authorList>
            <person name="Gallagher L.A."/>
            <person name="Ramage E."/>
            <person name="Weiss E.J."/>
            <person name="Radey M."/>
            <person name="Hayden H.S."/>
            <person name="Held K.G."/>
            <person name="Huse H.K."/>
            <person name="Zurawski D.V."/>
            <person name="Brittnacher M.J."/>
            <person name="Manoil C."/>
        </authorList>
    </citation>
    <scope>NUCLEOTIDE SEQUENCE [LARGE SCALE GENOMIC DNA]</scope>
    <source>
        <strain evidence="1 2">AB5075-UW</strain>
    </source>
</reference>
<dbReference type="Proteomes" id="UP000032746">
    <property type="component" value="Chromosome"/>
</dbReference>
<sequence>MPNGVKIPKNNKNSLFLEKQSRRLLAKLYLKGVIGIEKSSMHRNV</sequence>
<protein>
    <submittedName>
        <fullName evidence="1">Uncharacterized protein</fullName>
    </submittedName>
</protein>
<dbReference type="PATRIC" id="fig|470.1345.peg.3716"/>